<dbReference type="GeneID" id="87826298"/>
<name>A0AAN6Z0K6_9PEZI</name>
<reference evidence="2" key="1">
    <citation type="journal article" date="2023" name="Mol. Phylogenet. Evol.">
        <title>Genome-scale phylogeny and comparative genomics of the fungal order Sordariales.</title>
        <authorList>
            <person name="Hensen N."/>
            <person name="Bonometti L."/>
            <person name="Westerberg I."/>
            <person name="Brannstrom I.O."/>
            <person name="Guillou S."/>
            <person name="Cros-Aarteil S."/>
            <person name="Calhoun S."/>
            <person name="Haridas S."/>
            <person name="Kuo A."/>
            <person name="Mondo S."/>
            <person name="Pangilinan J."/>
            <person name="Riley R."/>
            <person name="LaButti K."/>
            <person name="Andreopoulos B."/>
            <person name="Lipzen A."/>
            <person name="Chen C."/>
            <person name="Yan M."/>
            <person name="Daum C."/>
            <person name="Ng V."/>
            <person name="Clum A."/>
            <person name="Steindorff A."/>
            <person name="Ohm R.A."/>
            <person name="Martin F."/>
            <person name="Silar P."/>
            <person name="Natvig D.O."/>
            <person name="Lalanne C."/>
            <person name="Gautier V."/>
            <person name="Ament-Velasquez S.L."/>
            <person name="Kruys A."/>
            <person name="Hutchinson M.I."/>
            <person name="Powell A.J."/>
            <person name="Barry K."/>
            <person name="Miller A.N."/>
            <person name="Grigoriev I.V."/>
            <person name="Debuchy R."/>
            <person name="Gladieux P."/>
            <person name="Hiltunen Thoren M."/>
            <person name="Johannesson H."/>
        </authorList>
    </citation>
    <scope>NUCLEOTIDE SEQUENCE</scope>
    <source>
        <strain evidence="2">CBS 731.68</strain>
    </source>
</reference>
<feature type="non-terminal residue" evidence="2">
    <location>
        <position position="1"/>
    </location>
</feature>
<gene>
    <name evidence="2" type="ORF">N657DRAFT_581440</name>
</gene>
<dbReference type="InterPro" id="IPR058645">
    <property type="entry name" value="NTF2-like_dom_7"/>
</dbReference>
<dbReference type="RefSeq" id="XP_062643347.1">
    <property type="nucleotide sequence ID" value="XM_062789528.1"/>
</dbReference>
<feature type="domain" description="NTF2-like" evidence="1">
    <location>
        <begin position="1"/>
        <end position="135"/>
    </location>
</feature>
<keyword evidence="3" id="KW-1185">Reference proteome</keyword>
<dbReference type="EMBL" id="MU853247">
    <property type="protein sequence ID" value="KAK4119574.1"/>
    <property type="molecule type" value="Genomic_DNA"/>
</dbReference>
<organism evidence="2 3">
    <name type="scientific">Parathielavia appendiculata</name>
    <dbReference type="NCBI Taxonomy" id="2587402"/>
    <lineage>
        <taxon>Eukaryota</taxon>
        <taxon>Fungi</taxon>
        <taxon>Dikarya</taxon>
        <taxon>Ascomycota</taxon>
        <taxon>Pezizomycotina</taxon>
        <taxon>Sordariomycetes</taxon>
        <taxon>Sordariomycetidae</taxon>
        <taxon>Sordariales</taxon>
        <taxon>Chaetomiaceae</taxon>
        <taxon>Parathielavia</taxon>
    </lineage>
</organism>
<dbReference type="SUPFAM" id="SSF54427">
    <property type="entry name" value="NTF2-like"/>
    <property type="match status" value="1"/>
</dbReference>
<proteinExistence type="predicted"/>
<dbReference type="Proteomes" id="UP001302602">
    <property type="component" value="Unassembled WGS sequence"/>
</dbReference>
<evidence type="ECO:0000313" key="3">
    <source>
        <dbReference type="Proteomes" id="UP001302602"/>
    </source>
</evidence>
<dbReference type="AlphaFoldDB" id="A0AAN6Z0K6"/>
<protein>
    <recommendedName>
        <fullName evidence="1">NTF2-like domain-containing protein</fullName>
    </recommendedName>
</protein>
<accession>A0AAN6Z0K6</accession>
<evidence type="ECO:0000313" key="2">
    <source>
        <dbReference type="EMBL" id="KAK4119574.1"/>
    </source>
</evidence>
<dbReference type="InterPro" id="IPR032710">
    <property type="entry name" value="NTF2-like_dom_sf"/>
</dbReference>
<dbReference type="Pfam" id="PF26534">
    <property type="entry name" value="NTF2_7"/>
    <property type="match status" value="1"/>
</dbReference>
<reference evidence="2" key="2">
    <citation type="submission" date="2023-05" db="EMBL/GenBank/DDBJ databases">
        <authorList>
            <consortium name="Lawrence Berkeley National Laboratory"/>
            <person name="Steindorff A."/>
            <person name="Hensen N."/>
            <person name="Bonometti L."/>
            <person name="Westerberg I."/>
            <person name="Brannstrom I.O."/>
            <person name="Guillou S."/>
            <person name="Cros-Aarteil S."/>
            <person name="Calhoun S."/>
            <person name="Haridas S."/>
            <person name="Kuo A."/>
            <person name="Mondo S."/>
            <person name="Pangilinan J."/>
            <person name="Riley R."/>
            <person name="Labutti K."/>
            <person name="Andreopoulos B."/>
            <person name="Lipzen A."/>
            <person name="Chen C."/>
            <person name="Yanf M."/>
            <person name="Daum C."/>
            <person name="Ng V."/>
            <person name="Clum A."/>
            <person name="Ohm R."/>
            <person name="Martin F."/>
            <person name="Silar P."/>
            <person name="Natvig D."/>
            <person name="Lalanne C."/>
            <person name="Gautier V."/>
            <person name="Ament-Velasquez S.L."/>
            <person name="Kruys A."/>
            <person name="Hutchinson M.I."/>
            <person name="Powell A.J."/>
            <person name="Barry K."/>
            <person name="Miller A.N."/>
            <person name="Grigoriev I.V."/>
            <person name="Debuchy R."/>
            <person name="Gladieux P."/>
            <person name="Thoren M.H."/>
            <person name="Johannesson H."/>
        </authorList>
    </citation>
    <scope>NUCLEOTIDE SEQUENCE</scope>
    <source>
        <strain evidence="2">CBS 731.68</strain>
    </source>
</reference>
<evidence type="ECO:0000259" key="1">
    <source>
        <dbReference type="Pfam" id="PF26534"/>
    </source>
</evidence>
<comment type="caution">
    <text evidence="2">The sequence shown here is derived from an EMBL/GenBank/DDBJ whole genome shotgun (WGS) entry which is preliminary data.</text>
</comment>
<sequence>CLNPNSANDLVAAYVRMISGWNDADAKYLADDFRDTSDSINILAGIPLGGPTFPTKQAFIDHQHTQPDNLPLVVTHKSPFDCDEITLIWTATFGVAQKPVRGITILGVTKEKGYWQIKSVDVEFNNVAYLENIGGLWAMPGQQQ</sequence>